<dbReference type="Gramene" id="Mp6g10190.1">
    <property type="protein sequence ID" value="Mp6g10190.1.cds1"/>
    <property type="gene ID" value="Mp6g10190"/>
</dbReference>
<name>A0A2R6XFW8_MARPO</name>
<dbReference type="EMBL" id="KZ772688">
    <property type="protein sequence ID" value="PTQ44998.1"/>
    <property type="molecule type" value="Genomic_DNA"/>
</dbReference>
<dbReference type="AlphaFoldDB" id="A0A2R6XFW8"/>
<dbReference type="InterPro" id="IPR017853">
    <property type="entry name" value="GH"/>
</dbReference>
<feature type="compositionally biased region" description="Polar residues" evidence="1">
    <location>
        <begin position="21"/>
        <end position="30"/>
    </location>
</feature>
<feature type="region of interest" description="Disordered" evidence="1">
    <location>
        <begin position="21"/>
        <end position="40"/>
    </location>
</feature>
<reference evidence="3" key="1">
    <citation type="journal article" date="2017" name="Cell">
        <title>Insights into land plant evolution garnered from the Marchantia polymorpha genome.</title>
        <authorList>
            <person name="Bowman J.L."/>
            <person name="Kohchi T."/>
            <person name="Yamato K.T."/>
            <person name="Jenkins J."/>
            <person name="Shu S."/>
            <person name="Ishizaki K."/>
            <person name="Yamaoka S."/>
            <person name="Nishihama R."/>
            <person name="Nakamura Y."/>
            <person name="Berger F."/>
            <person name="Adam C."/>
            <person name="Aki S.S."/>
            <person name="Althoff F."/>
            <person name="Araki T."/>
            <person name="Arteaga-Vazquez M.A."/>
            <person name="Balasubrmanian S."/>
            <person name="Barry K."/>
            <person name="Bauer D."/>
            <person name="Boehm C.R."/>
            <person name="Briginshaw L."/>
            <person name="Caballero-Perez J."/>
            <person name="Catarino B."/>
            <person name="Chen F."/>
            <person name="Chiyoda S."/>
            <person name="Chovatia M."/>
            <person name="Davies K.M."/>
            <person name="Delmans M."/>
            <person name="Demura T."/>
            <person name="Dierschke T."/>
            <person name="Dolan L."/>
            <person name="Dorantes-Acosta A.E."/>
            <person name="Eklund D.M."/>
            <person name="Florent S.N."/>
            <person name="Flores-Sandoval E."/>
            <person name="Fujiyama A."/>
            <person name="Fukuzawa H."/>
            <person name="Galik B."/>
            <person name="Grimanelli D."/>
            <person name="Grimwood J."/>
            <person name="Grossniklaus U."/>
            <person name="Hamada T."/>
            <person name="Haseloff J."/>
            <person name="Hetherington A.J."/>
            <person name="Higo A."/>
            <person name="Hirakawa Y."/>
            <person name="Hundley H.N."/>
            <person name="Ikeda Y."/>
            <person name="Inoue K."/>
            <person name="Inoue S.I."/>
            <person name="Ishida S."/>
            <person name="Jia Q."/>
            <person name="Kakita M."/>
            <person name="Kanazawa T."/>
            <person name="Kawai Y."/>
            <person name="Kawashima T."/>
            <person name="Kennedy M."/>
            <person name="Kinose K."/>
            <person name="Kinoshita T."/>
            <person name="Kohara Y."/>
            <person name="Koide E."/>
            <person name="Komatsu K."/>
            <person name="Kopischke S."/>
            <person name="Kubo M."/>
            <person name="Kyozuka J."/>
            <person name="Lagercrantz U."/>
            <person name="Lin S.S."/>
            <person name="Lindquist E."/>
            <person name="Lipzen A.M."/>
            <person name="Lu C.W."/>
            <person name="De Luna E."/>
            <person name="Martienssen R.A."/>
            <person name="Minamino N."/>
            <person name="Mizutani M."/>
            <person name="Mizutani M."/>
            <person name="Mochizuki N."/>
            <person name="Monte I."/>
            <person name="Mosher R."/>
            <person name="Nagasaki H."/>
            <person name="Nakagami H."/>
            <person name="Naramoto S."/>
            <person name="Nishitani K."/>
            <person name="Ohtani M."/>
            <person name="Okamoto T."/>
            <person name="Okumura M."/>
            <person name="Phillips J."/>
            <person name="Pollak B."/>
            <person name="Reinders A."/>
            <person name="Rovekamp M."/>
            <person name="Sano R."/>
            <person name="Sawa S."/>
            <person name="Schmid M.W."/>
            <person name="Shirakawa M."/>
            <person name="Solano R."/>
            <person name="Spunde A."/>
            <person name="Suetsugu N."/>
            <person name="Sugano S."/>
            <person name="Sugiyama A."/>
            <person name="Sun R."/>
            <person name="Suzuki Y."/>
            <person name="Takenaka M."/>
            <person name="Takezawa D."/>
            <person name="Tomogane H."/>
            <person name="Tsuzuki M."/>
            <person name="Ueda T."/>
            <person name="Umeda M."/>
            <person name="Ward J.M."/>
            <person name="Watanabe Y."/>
            <person name="Yazaki K."/>
            <person name="Yokoyama R."/>
            <person name="Yoshitake Y."/>
            <person name="Yotsui I."/>
            <person name="Zachgo S."/>
            <person name="Schmutz J."/>
        </authorList>
    </citation>
    <scope>NUCLEOTIDE SEQUENCE [LARGE SCALE GENOMIC DNA]</scope>
    <source>
        <strain evidence="3">Tak-1</strain>
    </source>
</reference>
<organism evidence="2 3">
    <name type="scientific">Marchantia polymorpha</name>
    <name type="common">Common liverwort</name>
    <name type="synonym">Marchantia aquatica</name>
    <dbReference type="NCBI Taxonomy" id="3197"/>
    <lineage>
        <taxon>Eukaryota</taxon>
        <taxon>Viridiplantae</taxon>
        <taxon>Streptophyta</taxon>
        <taxon>Embryophyta</taxon>
        <taxon>Marchantiophyta</taxon>
        <taxon>Marchantiopsida</taxon>
        <taxon>Marchantiidae</taxon>
        <taxon>Marchantiales</taxon>
        <taxon>Marchantiaceae</taxon>
        <taxon>Marchantia</taxon>
    </lineage>
</organism>
<dbReference type="Proteomes" id="UP000244005">
    <property type="component" value="Unassembled WGS sequence"/>
</dbReference>
<dbReference type="SUPFAM" id="SSF51445">
    <property type="entry name" value="(Trans)glycosidases"/>
    <property type="match status" value="1"/>
</dbReference>
<evidence type="ECO:0000313" key="3">
    <source>
        <dbReference type="Proteomes" id="UP000244005"/>
    </source>
</evidence>
<protein>
    <submittedName>
        <fullName evidence="2">Uncharacterized protein</fullName>
    </submittedName>
</protein>
<dbReference type="Gene3D" id="3.20.20.80">
    <property type="entry name" value="Glycosidases"/>
    <property type="match status" value="1"/>
</dbReference>
<sequence length="103" mass="11145">MFLCTVRGNSVGHCEKLQQSESCKGSSSQPKESENRRSGWRPLAHMAGKCGGEGPQKYDWSGYLAVVKMVNAAGLKLQASLCFHGSSILIISSLVLKVKTQKC</sequence>
<evidence type="ECO:0000313" key="2">
    <source>
        <dbReference type="EMBL" id="PTQ44998.1"/>
    </source>
</evidence>
<evidence type="ECO:0000256" key="1">
    <source>
        <dbReference type="SAM" id="MobiDB-lite"/>
    </source>
</evidence>
<proteinExistence type="predicted"/>
<gene>
    <name evidence="2" type="ORF">MARPO_0016s0062</name>
</gene>
<keyword evidence="3" id="KW-1185">Reference proteome</keyword>
<accession>A0A2R6XFW8</accession>